<dbReference type="EMBL" id="QJKJ01000008">
    <property type="protein sequence ID" value="RDY14820.1"/>
    <property type="molecule type" value="Genomic_DNA"/>
</dbReference>
<gene>
    <name evidence="2" type="ORF">CR513_00040</name>
</gene>
<evidence type="ECO:0000313" key="3">
    <source>
        <dbReference type="Proteomes" id="UP000257109"/>
    </source>
</evidence>
<dbReference type="Gene3D" id="3.30.420.10">
    <property type="entry name" value="Ribonuclease H-like superfamily/Ribonuclease H"/>
    <property type="match status" value="1"/>
</dbReference>
<protein>
    <submittedName>
        <fullName evidence="2">Uncharacterized protein</fullName>
    </submittedName>
</protein>
<feature type="compositionally biased region" description="Basic residues" evidence="1">
    <location>
        <begin position="146"/>
        <end position="157"/>
    </location>
</feature>
<dbReference type="Proteomes" id="UP000257109">
    <property type="component" value="Unassembled WGS sequence"/>
</dbReference>
<feature type="region of interest" description="Disordered" evidence="1">
    <location>
        <begin position="140"/>
        <end position="162"/>
    </location>
</feature>
<dbReference type="AlphaFoldDB" id="A0A371IIE9"/>
<proteinExistence type="predicted"/>
<accession>A0A371IIE9</accession>
<name>A0A371IIE9_MUCPR</name>
<evidence type="ECO:0000256" key="1">
    <source>
        <dbReference type="SAM" id="MobiDB-lite"/>
    </source>
</evidence>
<reference evidence="2" key="1">
    <citation type="submission" date="2018-05" db="EMBL/GenBank/DDBJ databases">
        <title>Draft genome of Mucuna pruriens seed.</title>
        <authorList>
            <person name="Nnadi N.E."/>
            <person name="Vos R."/>
            <person name="Hasami M.H."/>
            <person name="Devisetty U.K."/>
            <person name="Aguiy J.C."/>
        </authorList>
    </citation>
    <scope>NUCLEOTIDE SEQUENCE [LARGE SCALE GENOMIC DNA]</scope>
    <source>
        <strain evidence="2">JCA_2017</strain>
    </source>
</reference>
<comment type="caution">
    <text evidence="2">The sequence shown here is derived from an EMBL/GenBank/DDBJ whole genome shotgun (WGS) entry which is preliminary data.</text>
</comment>
<sequence>MANPNWKDWSRLLEDAIWAYSTAYQTSLGMSPYKIIFVKQSNMAYDRASKERKLQLKELEELRLEAYKNSQIFKKKVKKFHDKQILRKEFRVGQKVLLFNSHLKLITSKLHSRWDGPFVTTNVFSQGAVELKDELQTTPSRMNQRKEKRQQKQKVARKNATQGFKIKSEKKEEKYKRKRKAVSKDVLKKTCSVLGDILHAYELIPRCFSLSYGYLFALDAKSERLSPNEASRLRRNRLDQTRLVPPESSFKSKISIVSLMLHSFALIPIGGARCFSTTSHRSRRCRTRVCEAIVRANPTPVRVWCLYLRLVQVRDRAGIRNRFYPSPS</sequence>
<dbReference type="GO" id="GO:0003676">
    <property type="term" value="F:nucleic acid binding"/>
    <property type="evidence" value="ECO:0007669"/>
    <property type="project" value="InterPro"/>
</dbReference>
<keyword evidence="3" id="KW-1185">Reference proteome</keyword>
<dbReference type="InterPro" id="IPR036397">
    <property type="entry name" value="RNaseH_sf"/>
</dbReference>
<evidence type="ECO:0000313" key="2">
    <source>
        <dbReference type="EMBL" id="RDY14820.1"/>
    </source>
</evidence>
<organism evidence="2 3">
    <name type="scientific">Mucuna pruriens</name>
    <name type="common">Velvet bean</name>
    <name type="synonym">Dolichos pruriens</name>
    <dbReference type="NCBI Taxonomy" id="157652"/>
    <lineage>
        <taxon>Eukaryota</taxon>
        <taxon>Viridiplantae</taxon>
        <taxon>Streptophyta</taxon>
        <taxon>Embryophyta</taxon>
        <taxon>Tracheophyta</taxon>
        <taxon>Spermatophyta</taxon>
        <taxon>Magnoliopsida</taxon>
        <taxon>eudicotyledons</taxon>
        <taxon>Gunneridae</taxon>
        <taxon>Pentapetalae</taxon>
        <taxon>rosids</taxon>
        <taxon>fabids</taxon>
        <taxon>Fabales</taxon>
        <taxon>Fabaceae</taxon>
        <taxon>Papilionoideae</taxon>
        <taxon>50 kb inversion clade</taxon>
        <taxon>NPAAA clade</taxon>
        <taxon>indigoferoid/millettioid clade</taxon>
        <taxon>Phaseoleae</taxon>
        <taxon>Mucuna</taxon>
    </lineage>
</organism>
<feature type="non-terminal residue" evidence="2">
    <location>
        <position position="1"/>
    </location>
</feature>